<name>A0ABP9VVD1_9BACT</name>
<reference evidence="1 2" key="1">
    <citation type="submission" date="2024-02" db="EMBL/GenBank/DDBJ databases">
        <title>Rhodopirellula caenicola NBRC 110016.</title>
        <authorList>
            <person name="Ichikawa N."/>
            <person name="Katano-Makiyama Y."/>
            <person name="Hidaka K."/>
        </authorList>
    </citation>
    <scope>NUCLEOTIDE SEQUENCE [LARGE SCALE GENOMIC DNA]</scope>
    <source>
        <strain evidence="1 2">NBRC 110016</strain>
    </source>
</reference>
<protein>
    <recommendedName>
        <fullName evidence="3">Methyltransferase type 11 domain-containing protein</fullName>
    </recommendedName>
</protein>
<dbReference type="SUPFAM" id="SSF53335">
    <property type="entry name" value="S-adenosyl-L-methionine-dependent methyltransferases"/>
    <property type="match status" value="1"/>
</dbReference>
<dbReference type="EMBL" id="BAABRO010000012">
    <property type="protein sequence ID" value="GAA5509109.1"/>
    <property type="molecule type" value="Genomic_DNA"/>
</dbReference>
<evidence type="ECO:0000313" key="2">
    <source>
        <dbReference type="Proteomes" id="UP001416858"/>
    </source>
</evidence>
<accession>A0ABP9VVD1</accession>
<proteinExistence type="predicted"/>
<gene>
    <name evidence="1" type="ORF">Rcae01_04578</name>
</gene>
<organism evidence="1 2">
    <name type="scientific">Novipirellula caenicola</name>
    <dbReference type="NCBI Taxonomy" id="1536901"/>
    <lineage>
        <taxon>Bacteria</taxon>
        <taxon>Pseudomonadati</taxon>
        <taxon>Planctomycetota</taxon>
        <taxon>Planctomycetia</taxon>
        <taxon>Pirellulales</taxon>
        <taxon>Pirellulaceae</taxon>
        <taxon>Novipirellula</taxon>
    </lineage>
</organism>
<dbReference type="Proteomes" id="UP001416858">
    <property type="component" value="Unassembled WGS sequence"/>
</dbReference>
<keyword evidence="2" id="KW-1185">Reference proteome</keyword>
<dbReference type="Pfam" id="PF13489">
    <property type="entry name" value="Methyltransf_23"/>
    <property type="match status" value="1"/>
</dbReference>
<dbReference type="Gene3D" id="3.40.50.150">
    <property type="entry name" value="Vaccinia Virus protein VP39"/>
    <property type="match status" value="1"/>
</dbReference>
<comment type="caution">
    <text evidence="1">The sequence shown here is derived from an EMBL/GenBank/DDBJ whole genome shotgun (WGS) entry which is preliminary data.</text>
</comment>
<dbReference type="InterPro" id="IPR029063">
    <property type="entry name" value="SAM-dependent_MTases_sf"/>
</dbReference>
<sequence length="196" mass="21395">MTSADHDACVADLKRCIALSDNMAVLDAGSGTGALCLALVRIAGLRITALEPCSAMNALLELRPELRCVTTVQGFCDHADDRQHFDAESFDLIASRQLANCLFDPLAAFRNWYSWLRPGGAVVVMDGLFDRHDWSGTWDGVVDTLPLSACRTTATVPYLLENTGFRIDFVGLMDHTNALPSTRTQRYMVAATKPQG</sequence>
<evidence type="ECO:0000313" key="1">
    <source>
        <dbReference type="EMBL" id="GAA5509109.1"/>
    </source>
</evidence>
<evidence type="ECO:0008006" key="3">
    <source>
        <dbReference type="Google" id="ProtNLM"/>
    </source>
</evidence>
<dbReference type="CDD" id="cd02440">
    <property type="entry name" value="AdoMet_MTases"/>
    <property type="match status" value="1"/>
</dbReference>